<sequence>MNFCGRQLRIVMALLAFFIGSIAIICYFANNIYNRTQSPIILLIFGIFFCSGGLIILVCEILRYIYITLTKMLNQFTSRDEETMLIVNSV</sequence>
<keyword evidence="1" id="KW-1133">Transmembrane helix</keyword>
<organism evidence="2">
    <name type="scientific">Catovirus CTV1</name>
    <dbReference type="NCBI Taxonomy" id="1977631"/>
    <lineage>
        <taxon>Viruses</taxon>
        <taxon>Varidnaviria</taxon>
        <taxon>Bamfordvirae</taxon>
        <taxon>Nucleocytoviricota</taxon>
        <taxon>Megaviricetes</taxon>
        <taxon>Imitervirales</taxon>
        <taxon>Mimiviridae</taxon>
        <taxon>Klosneuvirinae</taxon>
        <taxon>Catovirus</taxon>
    </lineage>
</organism>
<feature type="transmembrane region" description="Helical" evidence="1">
    <location>
        <begin position="12"/>
        <end position="33"/>
    </location>
</feature>
<protein>
    <submittedName>
        <fullName evidence="2">Uncharacterized protein</fullName>
    </submittedName>
</protein>
<evidence type="ECO:0000313" key="2">
    <source>
        <dbReference type="EMBL" id="ARF08676.1"/>
    </source>
</evidence>
<accession>A0A1V0SAE1</accession>
<gene>
    <name evidence="2" type="ORF">Catovirus_1_726</name>
</gene>
<keyword evidence="1" id="KW-0812">Transmembrane</keyword>
<evidence type="ECO:0000256" key="1">
    <source>
        <dbReference type="SAM" id="Phobius"/>
    </source>
</evidence>
<dbReference type="EMBL" id="KY684083">
    <property type="protein sequence ID" value="ARF08676.1"/>
    <property type="molecule type" value="Genomic_DNA"/>
</dbReference>
<feature type="transmembrane region" description="Helical" evidence="1">
    <location>
        <begin position="39"/>
        <end position="66"/>
    </location>
</feature>
<reference evidence="2" key="1">
    <citation type="journal article" date="2017" name="Science">
        <title>Giant viruses with an expanded complement of translation system components.</title>
        <authorList>
            <person name="Schulz F."/>
            <person name="Yutin N."/>
            <person name="Ivanova N.N."/>
            <person name="Ortega D.R."/>
            <person name="Lee T.K."/>
            <person name="Vierheilig J."/>
            <person name="Daims H."/>
            <person name="Horn M."/>
            <person name="Wagner M."/>
            <person name="Jensen G.J."/>
            <person name="Kyrpides N.C."/>
            <person name="Koonin E.V."/>
            <person name="Woyke T."/>
        </authorList>
    </citation>
    <scope>NUCLEOTIDE SEQUENCE</scope>
    <source>
        <strain evidence="2">CTV1</strain>
    </source>
</reference>
<keyword evidence="1" id="KW-0472">Membrane</keyword>
<proteinExistence type="predicted"/>
<name>A0A1V0SAE1_9VIRU</name>